<dbReference type="RefSeq" id="WP_270674850.1">
    <property type="nucleotide sequence ID" value="NZ_JAQFWP010000001.1"/>
</dbReference>
<keyword evidence="1 6" id="KW-0645">Protease</keyword>
<evidence type="ECO:0000256" key="1">
    <source>
        <dbReference type="ARBA" id="ARBA00022670"/>
    </source>
</evidence>
<reference evidence="8" key="1">
    <citation type="submission" date="2023-01" db="EMBL/GenBank/DDBJ databases">
        <title>Draft genome sequence of Nocardiopsis sp. LSu2-4 isolated from halophytes.</title>
        <authorList>
            <person name="Duangmal K."/>
            <person name="Chantavorakit T."/>
        </authorList>
    </citation>
    <scope>NUCLEOTIDE SEQUENCE</scope>
    <source>
        <strain evidence="8">LSu2-4</strain>
    </source>
</reference>
<name>A0ABT4TE90_9ACTN</name>
<proteinExistence type="inferred from homology"/>
<accession>A0ABT4TE90</accession>
<keyword evidence="3 6" id="KW-0378">Hydrolase</keyword>
<dbReference type="PANTHER" id="PTHR34978:SF3">
    <property type="entry name" value="SLR0241 PROTEIN"/>
    <property type="match status" value="1"/>
</dbReference>
<comment type="caution">
    <text evidence="8">The sequence shown here is derived from an EMBL/GenBank/DDBJ whole genome shotgun (WGS) entry which is preliminary data.</text>
</comment>
<organism evidence="8 9">
    <name type="scientific">Nocardiopsis suaedae</name>
    <dbReference type="NCBI Taxonomy" id="3018444"/>
    <lineage>
        <taxon>Bacteria</taxon>
        <taxon>Bacillati</taxon>
        <taxon>Actinomycetota</taxon>
        <taxon>Actinomycetes</taxon>
        <taxon>Streptosporangiales</taxon>
        <taxon>Nocardiopsidaceae</taxon>
        <taxon>Nocardiopsis</taxon>
    </lineage>
</organism>
<keyword evidence="5 6" id="KW-0482">Metalloprotease</keyword>
<comment type="cofactor">
    <cofactor evidence="6">
        <name>Zn(2+)</name>
        <dbReference type="ChEBI" id="CHEBI:29105"/>
    </cofactor>
    <text evidence="6">Binds 1 zinc ion per subunit.</text>
</comment>
<dbReference type="EC" id="3.4.24.-" evidence="8"/>
<evidence type="ECO:0000256" key="4">
    <source>
        <dbReference type="ARBA" id="ARBA00022833"/>
    </source>
</evidence>
<dbReference type="InterPro" id="IPR001915">
    <property type="entry name" value="Peptidase_M48"/>
</dbReference>
<evidence type="ECO:0000256" key="2">
    <source>
        <dbReference type="ARBA" id="ARBA00022723"/>
    </source>
</evidence>
<dbReference type="Proteomes" id="UP001165685">
    <property type="component" value="Unassembled WGS sequence"/>
</dbReference>
<evidence type="ECO:0000256" key="3">
    <source>
        <dbReference type="ARBA" id="ARBA00022801"/>
    </source>
</evidence>
<evidence type="ECO:0000313" key="9">
    <source>
        <dbReference type="Proteomes" id="UP001165685"/>
    </source>
</evidence>
<comment type="similarity">
    <text evidence="6">Belongs to the peptidase M48 family.</text>
</comment>
<dbReference type="InterPro" id="IPR052173">
    <property type="entry name" value="Beta-lactam_resp_regulator"/>
</dbReference>
<evidence type="ECO:0000256" key="6">
    <source>
        <dbReference type="RuleBase" id="RU003983"/>
    </source>
</evidence>
<keyword evidence="9" id="KW-1185">Reference proteome</keyword>
<evidence type="ECO:0000256" key="5">
    <source>
        <dbReference type="ARBA" id="ARBA00023049"/>
    </source>
</evidence>
<dbReference type="GO" id="GO:0008237">
    <property type="term" value="F:metallopeptidase activity"/>
    <property type="evidence" value="ECO:0007669"/>
    <property type="project" value="UniProtKB-KW"/>
</dbReference>
<dbReference type="EMBL" id="JAQFWP010000001">
    <property type="protein sequence ID" value="MDA2802946.1"/>
    <property type="molecule type" value="Genomic_DNA"/>
</dbReference>
<evidence type="ECO:0000259" key="7">
    <source>
        <dbReference type="Pfam" id="PF01435"/>
    </source>
</evidence>
<dbReference type="Gene3D" id="3.30.2010.10">
    <property type="entry name" value="Metalloproteases ('zincins'), catalytic domain"/>
    <property type="match status" value="1"/>
</dbReference>
<dbReference type="PANTHER" id="PTHR34978">
    <property type="entry name" value="POSSIBLE SENSOR-TRANSDUCER PROTEIN BLAR"/>
    <property type="match status" value="1"/>
</dbReference>
<keyword evidence="2" id="KW-0479">Metal-binding</keyword>
<protein>
    <submittedName>
        <fullName evidence="8">M48 family metalloprotease</fullName>
        <ecNumber evidence="8">3.4.24.-</ecNumber>
    </submittedName>
</protein>
<keyword evidence="4 6" id="KW-0862">Zinc</keyword>
<feature type="domain" description="Peptidase M48" evidence="7">
    <location>
        <begin position="32"/>
        <end position="84"/>
    </location>
</feature>
<sequence length="197" mass="20753">MPVNPSTLLGVRWWRGVREARRRGAGAGVVADDRPMAMAVPGRRGGVVLSRGLLRLLSREQLGVVLRHEHAHPRHRHHVYAAAGALAAALFPPPAPVHRRLRFDLERWADEEAAAAVGDRGLVARTIAQAVPAAPGPARHPGLADFQVVRRVEALLGEPPAANPVAGPALLGGTGAASGGVASTCIELHHIAFLLLL</sequence>
<dbReference type="Pfam" id="PF01435">
    <property type="entry name" value="Peptidase_M48"/>
    <property type="match status" value="1"/>
</dbReference>
<evidence type="ECO:0000313" key="8">
    <source>
        <dbReference type="EMBL" id="MDA2802946.1"/>
    </source>
</evidence>
<gene>
    <name evidence="8" type="ORF">O4U47_00350</name>
</gene>